<dbReference type="Proteomes" id="UP000245380">
    <property type="component" value="Unassembled WGS sequence"/>
</dbReference>
<evidence type="ECO:0000313" key="1">
    <source>
        <dbReference type="EMBL" id="PWI58496.1"/>
    </source>
</evidence>
<gene>
    <name evidence="1" type="ORF">BM613_02945</name>
</gene>
<dbReference type="RefSeq" id="WP_181362854.1">
    <property type="nucleotide sequence ID" value="NZ_MPDK01000003.1"/>
</dbReference>
<dbReference type="EMBL" id="MPDK01000003">
    <property type="protein sequence ID" value="PWI58496.1"/>
    <property type="molecule type" value="Genomic_DNA"/>
</dbReference>
<name>A0A2U3DB41_SULT2</name>
<proteinExistence type="predicted"/>
<comment type="caution">
    <text evidence="1">The sequence shown here is derived from an EMBL/GenBank/DDBJ whole genome shotgun (WGS) entry which is preliminary data.</text>
</comment>
<dbReference type="InterPro" id="IPR014199">
    <property type="entry name" value="Spore_YtxC"/>
</dbReference>
<organism evidence="1 2">
    <name type="scientific">Sulfoacidibacillus thermotolerans</name>
    <name type="common">Acidibacillus sulfuroxidans</name>
    <dbReference type="NCBI Taxonomy" id="1765684"/>
    <lineage>
        <taxon>Bacteria</taxon>
        <taxon>Bacillati</taxon>
        <taxon>Bacillota</taxon>
        <taxon>Bacilli</taxon>
        <taxon>Bacillales</taxon>
        <taxon>Alicyclobacillaceae</taxon>
        <taxon>Sulfoacidibacillus</taxon>
    </lineage>
</organism>
<sequence length="310" mass="35790">MTYRLRMMDPKEMRDLLQWLQRLAIPKARKGILYFLEVTDPEQPAFIDFTMCGCDPGVNAADFLSGILTRYILGHWIYHFIKEELRRAHGYLNSEEIQYLQERIYTEALQVRTQRSSSWASFTLESGWLADFEQQLKRMITDVLSSSADELHLDGLLRFRFANHLAELREFMHFAVDDYLLSREYEDYVDLLRYFLETTPISPIVVHVVTVGEAARAFTDDYAPFDVSDVREVATRTAAEELHPQDVLMSALIMRSPRKVVLHTDDVEFGFAKTLVRVFGERLTVCDSCPECDVFVAAIDKGSPSVYTSI</sequence>
<reference evidence="1 2" key="1">
    <citation type="submission" date="2016-11" db="EMBL/GenBank/DDBJ databases">
        <title>Comparative genomics of Acidibacillus ferroxidans species.</title>
        <authorList>
            <person name="Oliveira G."/>
            <person name="Nunes G."/>
            <person name="Oliveira R."/>
            <person name="Araujo F."/>
            <person name="Salim A."/>
            <person name="Scholte L."/>
            <person name="Morais D."/>
            <person name="Nancucheo I."/>
            <person name="Johnson D.B."/>
            <person name="Grail B."/>
            <person name="Bittencourt J."/>
            <person name="Valadares R."/>
        </authorList>
    </citation>
    <scope>NUCLEOTIDE SEQUENCE [LARGE SCALE GENOMIC DNA]</scope>
    <source>
        <strain evidence="1 2">Y002</strain>
    </source>
</reference>
<protein>
    <recommendedName>
        <fullName evidence="3">Sporulation protein YtxC</fullName>
    </recommendedName>
</protein>
<evidence type="ECO:0000313" key="2">
    <source>
        <dbReference type="Proteomes" id="UP000245380"/>
    </source>
</evidence>
<evidence type="ECO:0008006" key="3">
    <source>
        <dbReference type="Google" id="ProtNLM"/>
    </source>
</evidence>
<dbReference type="Pfam" id="PF08812">
    <property type="entry name" value="YtxC"/>
    <property type="match status" value="1"/>
</dbReference>
<dbReference type="AlphaFoldDB" id="A0A2U3DB41"/>
<accession>A0A2U3DB41</accession>
<keyword evidence="2" id="KW-1185">Reference proteome</keyword>